<reference evidence="2" key="2">
    <citation type="submission" date="2020-09" db="EMBL/GenBank/DDBJ databases">
        <authorList>
            <person name="Sun Q."/>
            <person name="Zhou Y."/>
        </authorList>
    </citation>
    <scope>NUCLEOTIDE SEQUENCE</scope>
    <source>
        <strain evidence="2">CGMCC 1.15763</strain>
    </source>
</reference>
<keyword evidence="3" id="KW-1185">Reference proteome</keyword>
<feature type="signal peptide" evidence="1">
    <location>
        <begin position="1"/>
        <end position="19"/>
    </location>
</feature>
<organism evidence="2 3">
    <name type="scientific">Polaribacter pacificus</name>
    <dbReference type="NCBI Taxonomy" id="1775173"/>
    <lineage>
        <taxon>Bacteria</taxon>
        <taxon>Pseudomonadati</taxon>
        <taxon>Bacteroidota</taxon>
        <taxon>Flavobacteriia</taxon>
        <taxon>Flavobacteriales</taxon>
        <taxon>Flavobacteriaceae</taxon>
    </lineage>
</organism>
<dbReference type="RefSeq" id="WP_188599015.1">
    <property type="nucleotide sequence ID" value="NZ_BMJW01000002.1"/>
</dbReference>
<evidence type="ECO:0000313" key="3">
    <source>
        <dbReference type="Proteomes" id="UP000633278"/>
    </source>
</evidence>
<dbReference type="Proteomes" id="UP000633278">
    <property type="component" value="Unassembled WGS sequence"/>
</dbReference>
<feature type="chain" id="PRO_5036860801" evidence="1">
    <location>
        <begin position="20"/>
        <end position="301"/>
    </location>
</feature>
<comment type="caution">
    <text evidence="2">The sequence shown here is derived from an EMBL/GenBank/DDBJ whole genome shotgun (WGS) entry which is preliminary data.</text>
</comment>
<dbReference type="EMBL" id="BMJW01000002">
    <property type="protein sequence ID" value="GGH00125.1"/>
    <property type="molecule type" value="Genomic_DNA"/>
</dbReference>
<evidence type="ECO:0000256" key="1">
    <source>
        <dbReference type="SAM" id="SignalP"/>
    </source>
</evidence>
<keyword evidence="1" id="KW-0732">Signal</keyword>
<accession>A0A917I021</accession>
<dbReference type="Pfam" id="PF20311">
    <property type="entry name" value="DUF6607"/>
    <property type="match status" value="1"/>
</dbReference>
<name>A0A917I021_9FLAO</name>
<dbReference type="InterPro" id="IPR046715">
    <property type="entry name" value="DUF6607"/>
</dbReference>
<reference evidence="2" key="1">
    <citation type="journal article" date="2014" name="Int. J. Syst. Evol. Microbiol.">
        <title>Complete genome sequence of Corynebacterium casei LMG S-19264T (=DSM 44701T), isolated from a smear-ripened cheese.</title>
        <authorList>
            <consortium name="US DOE Joint Genome Institute (JGI-PGF)"/>
            <person name="Walter F."/>
            <person name="Albersmeier A."/>
            <person name="Kalinowski J."/>
            <person name="Ruckert C."/>
        </authorList>
    </citation>
    <scope>NUCLEOTIDE SEQUENCE</scope>
    <source>
        <strain evidence="2">CGMCC 1.15763</strain>
    </source>
</reference>
<evidence type="ECO:0000313" key="2">
    <source>
        <dbReference type="EMBL" id="GGH00125.1"/>
    </source>
</evidence>
<gene>
    <name evidence="2" type="ORF">GCM10011416_18240</name>
</gene>
<sequence length="301" mass="35647">MKKILFSTVALLIFQLSFAQQNKKQQDINAIKAMSGCYEVSFNFIETFNYSSDSTYTPSKEKHDKALEWVTVISDKKNEIQLQHLLITGSKNREHIVKHWRQDWLYENRDLYIYNGNNHWKYTKLPKNEVKGQWTQKVYQVDDSPRYEGSATWVHVDGRSYWENTTNAPLPRRENTTRSDYNITVRKNHQEIVSNGWIHDQDNLKIVRAAGKSDRTLAEEKGYNTYVKVAENKCVAAQDWWKENKDLWSKIRRKWDKEFKKDQDILLKEKVNGKALFSHIFRLKNTASKTDISNTIDQFIK</sequence>
<dbReference type="AlphaFoldDB" id="A0A917I021"/>
<proteinExistence type="predicted"/>
<protein>
    <submittedName>
        <fullName evidence="2">Uncharacterized protein</fullName>
    </submittedName>
</protein>